<dbReference type="GO" id="GO:0016020">
    <property type="term" value="C:membrane"/>
    <property type="evidence" value="ECO:0007669"/>
    <property type="project" value="UniProtKB-SubCell"/>
</dbReference>
<feature type="transmembrane region" description="Helical" evidence="5">
    <location>
        <begin position="133"/>
        <end position="151"/>
    </location>
</feature>
<dbReference type="OrthoDB" id="7933078at2759"/>
<protein>
    <submittedName>
        <fullName evidence="6">Uncharacterized protein</fullName>
    </submittedName>
</protein>
<dbReference type="EMBL" id="KQ242907">
    <property type="protein sequence ID" value="KNC76936.1"/>
    <property type="molecule type" value="Genomic_DNA"/>
</dbReference>
<keyword evidence="3 5" id="KW-1133">Transmembrane helix</keyword>
<feature type="transmembrane region" description="Helical" evidence="5">
    <location>
        <begin position="43"/>
        <end position="63"/>
    </location>
</feature>
<feature type="transmembrane region" description="Helical" evidence="5">
    <location>
        <begin position="163"/>
        <end position="181"/>
    </location>
</feature>
<dbReference type="RefSeq" id="XP_014150838.1">
    <property type="nucleotide sequence ID" value="XM_014295363.1"/>
</dbReference>
<comment type="similarity">
    <text evidence="5">Belongs to the BI1 family.</text>
</comment>
<dbReference type="PANTHER" id="PTHR23291:SF47">
    <property type="entry name" value="TRANSMEMBRANE BAX INHIBITOR MOTIF CONTAINING 7"/>
    <property type="match status" value="1"/>
</dbReference>
<evidence type="ECO:0000313" key="6">
    <source>
        <dbReference type="EMBL" id="KNC76936.1"/>
    </source>
</evidence>
<dbReference type="CDD" id="cd10428">
    <property type="entry name" value="LFG_like"/>
    <property type="match status" value="1"/>
</dbReference>
<proteinExistence type="inferred from homology"/>
<feature type="transmembrane region" description="Helical" evidence="5">
    <location>
        <begin position="224"/>
        <end position="245"/>
    </location>
</feature>
<sequence>MPPQYGNGQESSIEIPVQDDDTFKVDPSVWEDEAVRKGFVKKVYSLLSIMLLFTSGVIAFFVYTPGVRDWVLKNSWINLVAMVLAIGILLGLACTPGLARKAPQNFIMLGLFTFFEAIAIGVICCYYDTEEVMMAFGITCFITIGITIFAAQTKIDFTPMAGGLCLCLFALLGFGFFCIFFGGQVTHIIYCTIGAILFGLFLLVDTQRIMGGKHKQQIHPEEYVFAALNLFLDIINIFLMILQLIGAVGE</sequence>
<feature type="transmembrane region" description="Helical" evidence="5">
    <location>
        <begin position="187"/>
        <end position="204"/>
    </location>
</feature>
<keyword evidence="2 5" id="KW-0812">Transmembrane</keyword>
<feature type="transmembrane region" description="Helical" evidence="5">
    <location>
        <begin position="106"/>
        <end position="127"/>
    </location>
</feature>
<dbReference type="InterPro" id="IPR006214">
    <property type="entry name" value="Bax_inhibitor_1-related"/>
</dbReference>
<dbReference type="AlphaFoldDB" id="A0A0L0FKD6"/>
<evidence type="ECO:0000256" key="3">
    <source>
        <dbReference type="ARBA" id="ARBA00022989"/>
    </source>
</evidence>
<accession>A0A0L0FKD6</accession>
<dbReference type="PANTHER" id="PTHR23291">
    <property type="entry name" value="BAX INHIBITOR-RELATED"/>
    <property type="match status" value="1"/>
</dbReference>
<evidence type="ECO:0000256" key="2">
    <source>
        <dbReference type="ARBA" id="ARBA00022692"/>
    </source>
</evidence>
<evidence type="ECO:0000256" key="4">
    <source>
        <dbReference type="ARBA" id="ARBA00023136"/>
    </source>
</evidence>
<gene>
    <name evidence="6" type="ORF">SARC_10587</name>
</gene>
<keyword evidence="4 5" id="KW-0472">Membrane</keyword>
<feature type="transmembrane region" description="Helical" evidence="5">
    <location>
        <begin position="75"/>
        <end position="94"/>
    </location>
</feature>
<reference evidence="6 7" key="1">
    <citation type="submission" date="2011-02" db="EMBL/GenBank/DDBJ databases">
        <title>The Genome Sequence of Sphaeroforma arctica JP610.</title>
        <authorList>
            <consortium name="The Broad Institute Genome Sequencing Platform"/>
            <person name="Russ C."/>
            <person name="Cuomo C."/>
            <person name="Young S.K."/>
            <person name="Zeng Q."/>
            <person name="Gargeya S."/>
            <person name="Alvarado L."/>
            <person name="Berlin A."/>
            <person name="Chapman S.B."/>
            <person name="Chen Z."/>
            <person name="Freedman E."/>
            <person name="Gellesch M."/>
            <person name="Goldberg J."/>
            <person name="Griggs A."/>
            <person name="Gujja S."/>
            <person name="Heilman E."/>
            <person name="Heiman D."/>
            <person name="Howarth C."/>
            <person name="Mehta T."/>
            <person name="Neiman D."/>
            <person name="Pearson M."/>
            <person name="Roberts A."/>
            <person name="Saif S."/>
            <person name="Shea T."/>
            <person name="Shenoy N."/>
            <person name="Sisk P."/>
            <person name="Stolte C."/>
            <person name="Sykes S."/>
            <person name="White J."/>
            <person name="Yandava C."/>
            <person name="Burger G."/>
            <person name="Gray M.W."/>
            <person name="Holland P.W.H."/>
            <person name="King N."/>
            <person name="Lang F.B.F."/>
            <person name="Roger A.J."/>
            <person name="Ruiz-Trillo I."/>
            <person name="Haas B."/>
            <person name="Nusbaum C."/>
            <person name="Birren B."/>
        </authorList>
    </citation>
    <scope>NUCLEOTIDE SEQUENCE [LARGE SCALE GENOMIC DNA]</scope>
    <source>
        <strain evidence="6 7">JP610</strain>
    </source>
</reference>
<dbReference type="eggNOG" id="KOG2322">
    <property type="taxonomic scope" value="Eukaryota"/>
</dbReference>
<name>A0A0L0FKD6_9EUKA</name>
<evidence type="ECO:0000313" key="7">
    <source>
        <dbReference type="Proteomes" id="UP000054560"/>
    </source>
</evidence>
<comment type="subcellular location">
    <subcellularLocation>
        <location evidence="1">Membrane</location>
        <topology evidence="1">Multi-pass membrane protein</topology>
    </subcellularLocation>
</comment>
<evidence type="ECO:0000256" key="5">
    <source>
        <dbReference type="RuleBase" id="RU004379"/>
    </source>
</evidence>
<keyword evidence="7" id="KW-1185">Reference proteome</keyword>
<dbReference type="Proteomes" id="UP000054560">
    <property type="component" value="Unassembled WGS sequence"/>
</dbReference>
<dbReference type="GeneID" id="25911091"/>
<organism evidence="6 7">
    <name type="scientific">Sphaeroforma arctica JP610</name>
    <dbReference type="NCBI Taxonomy" id="667725"/>
    <lineage>
        <taxon>Eukaryota</taxon>
        <taxon>Ichthyosporea</taxon>
        <taxon>Ichthyophonida</taxon>
        <taxon>Sphaeroforma</taxon>
    </lineage>
</organism>
<dbReference type="Pfam" id="PF01027">
    <property type="entry name" value="Bax1-I"/>
    <property type="match status" value="1"/>
</dbReference>
<evidence type="ECO:0000256" key="1">
    <source>
        <dbReference type="ARBA" id="ARBA00004141"/>
    </source>
</evidence>